<name>A0A4R2BH85_9BACI</name>
<organism evidence="1 2">
    <name type="scientific">Mesobacillus foraminis</name>
    <dbReference type="NCBI Taxonomy" id="279826"/>
    <lineage>
        <taxon>Bacteria</taxon>
        <taxon>Bacillati</taxon>
        <taxon>Bacillota</taxon>
        <taxon>Bacilli</taxon>
        <taxon>Bacillales</taxon>
        <taxon>Bacillaceae</taxon>
        <taxon>Mesobacillus</taxon>
    </lineage>
</organism>
<gene>
    <name evidence="1" type="ORF">EV146_104454</name>
</gene>
<dbReference type="Proteomes" id="UP000295689">
    <property type="component" value="Unassembled WGS sequence"/>
</dbReference>
<dbReference type="AlphaFoldDB" id="A0A4R2BH85"/>
<sequence length="106" mass="12145">MDLSKVDDAAVRLAKLAKIRYKILALEGYRGNVRQALQSLEDAKRTYKVAHGSYTGSWQGDTRRAYEEMALELNHTGNRAYHTGEELLRALNREISRLHSEERALK</sequence>
<dbReference type="RefSeq" id="WP_132004835.1">
    <property type="nucleotide sequence ID" value="NZ_JABUHM010000015.1"/>
</dbReference>
<comment type="caution">
    <text evidence="1">The sequence shown here is derived from an EMBL/GenBank/DDBJ whole genome shotgun (WGS) entry which is preliminary data.</text>
</comment>
<reference evidence="1 2" key="1">
    <citation type="journal article" date="2015" name="Stand. Genomic Sci.">
        <title>Genomic Encyclopedia of Bacterial and Archaeal Type Strains, Phase III: the genomes of soil and plant-associated and newly described type strains.</title>
        <authorList>
            <person name="Whitman W.B."/>
            <person name="Woyke T."/>
            <person name="Klenk H.P."/>
            <person name="Zhou Y."/>
            <person name="Lilburn T.G."/>
            <person name="Beck B.J."/>
            <person name="De Vos P."/>
            <person name="Vandamme P."/>
            <person name="Eisen J.A."/>
            <person name="Garrity G."/>
            <person name="Hugenholtz P."/>
            <person name="Kyrpides N.C."/>
        </authorList>
    </citation>
    <scope>NUCLEOTIDE SEQUENCE [LARGE SCALE GENOMIC DNA]</scope>
    <source>
        <strain evidence="1 2">CV53</strain>
    </source>
</reference>
<dbReference type="SUPFAM" id="SSF140453">
    <property type="entry name" value="EsxAB dimer-like"/>
    <property type="match status" value="1"/>
</dbReference>
<evidence type="ECO:0000313" key="2">
    <source>
        <dbReference type="Proteomes" id="UP000295689"/>
    </source>
</evidence>
<dbReference type="InterPro" id="IPR036689">
    <property type="entry name" value="ESAT-6-like_sf"/>
</dbReference>
<keyword evidence="2" id="KW-1185">Reference proteome</keyword>
<proteinExistence type="predicted"/>
<accession>A0A4R2BH85</accession>
<dbReference type="EMBL" id="SLVV01000004">
    <property type="protein sequence ID" value="TCN26341.1"/>
    <property type="molecule type" value="Genomic_DNA"/>
</dbReference>
<evidence type="ECO:0000313" key="1">
    <source>
        <dbReference type="EMBL" id="TCN26341.1"/>
    </source>
</evidence>
<protein>
    <submittedName>
        <fullName evidence="1">Uncharacterized protein DUF5082</fullName>
    </submittedName>
</protein>